<dbReference type="InterPro" id="IPR009057">
    <property type="entry name" value="Homeodomain-like_sf"/>
</dbReference>
<sequence>MSENQEKQRRRAPAMAVEERREMIVRTALPLIAENGAAVTTAQIARAAGIGEGTVFRAFADKDELMAACVAAALDPEPVLAQIADVSLDQPLTARLVEAAEALRAHLARIGRVVDAIGAAGRRAPAREGEGRPPVDRRAAHDRAHTALAELFAPEAESLRVPPVQAAAVFHMLLLTEARSEDAGIASIDVEQLVEVLLHGVLGGEGSGS</sequence>
<evidence type="ECO:0000259" key="5">
    <source>
        <dbReference type="PROSITE" id="PS50977"/>
    </source>
</evidence>
<dbReference type="GO" id="GO:0003700">
    <property type="term" value="F:DNA-binding transcription factor activity"/>
    <property type="evidence" value="ECO:0007669"/>
    <property type="project" value="TreeGrafter"/>
</dbReference>
<name>A0A7W8VF80_9ACTN</name>
<proteinExistence type="predicted"/>
<dbReference type="AlphaFoldDB" id="A0A7W8VF80"/>
<evidence type="ECO:0000256" key="3">
    <source>
        <dbReference type="ARBA" id="ARBA00023163"/>
    </source>
</evidence>
<keyword evidence="2 4" id="KW-0238">DNA-binding</keyword>
<dbReference type="Gene3D" id="1.10.357.10">
    <property type="entry name" value="Tetracycline Repressor, domain 2"/>
    <property type="match status" value="1"/>
</dbReference>
<dbReference type="PANTHER" id="PTHR30055:SF234">
    <property type="entry name" value="HTH-TYPE TRANSCRIPTIONAL REGULATOR BETI"/>
    <property type="match status" value="1"/>
</dbReference>
<comment type="caution">
    <text evidence="6">The sequence shown here is derived from an EMBL/GenBank/DDBJ whole genome shotgun (WGS) entry which is preliminary data.</text>
</comment>
<evidence type="ECO:0000313" key="6">
    <source>
        <dbReference type="EMBL" id="MBB5433825.1"/>
    </source>
</evidence>
<dbReference type="EMBL" id="JACHDB010000001">
    <property type="protein sequence ID" value="MBB5433825.1"/>
    <property type="molecule type" value="Genomic_DNA"/>
</dbReference>
<keyword evidence="3" id="KW-0804">Transcription</keyword>
<keyword evidence="1" id="KW-0805">Transcription regulation</keyword>
<gene>
    <name evidence="6" type="ORF">HDA36_003909</name>
</gene>
<dbReference type="Proteomes" id="UP000572635">
    <property type="component" value="Unassembled WGS sequence"/>
</dbReference>
<dbReference type="RefSeq" id="WP_184393918.1">
    <property type="nucleotide sequence ID" value="NZ_BAAAJD010000065.1"/>
</dbReference>
<protein>
    <submittedName>
        <fullName evidence="6">AcrR family transcriptional regulator</fullName>
    </submittedName>
</protein>
<evidence type="ECO:0000313" key="7">
    <source>
        <dbReference type="Proteomes" id="UP000572635"/>
    </source>
</evidence>
<dbReference type="InterPro" id="IPR001647">
    <property type="entry name" value="HTH_TetR"/>
</dbReference>
<evidence type="ECO:0000256" key="1">
    <source>
        <dbReference type="ARBA" id="ARBA00023015"/>
    </source>
</evidence>
<accession>A0A7W8VF80</accession>
<dbReference type="PRINTS" id="PR00455">
    <property type="entry name" value="HTHTETR"/>
</dbReference>
<dbReference type="GO" id="GO:0000976">
    <property type="term" value="F:transcription cis-regulatory region binding"/>
    <property type="evidence" value="ECO:0007669"/>
    <property type="project" value="TreeGrafter"/>
</dbReference>
<evidence type="ECO:0000256" key="2">
    <source>
        <dbReference type="ARBA" id="ARBA00023125"/>
    </source>
</evidence>
<dbReference type="InterPro" id="IPR050109">
    <property type="entry name" value="HTH-type_TetR-like_transc_reg"/>
</dbReference>
<dbReference type="SUPFAM" id="SSF46689">
    <property type="entry name" value="Homeodomain-like"/>
    <property type="match status" value="1"/>
</dbReference>
<keyword evidence="7" id="KW-1185">Reference proteome</keyword>
<evidence type="ECO:0000256" key="4">
    <source>
        <dbReference type="PROSITE-ProRule" id="PRU00335"/>
    </source>
</evidence>
<reference evidence="6 7" key="1">
    <citation type="submission" date="2020-08" db="EMBL/GenBank/DDBJ databases">
        <title>Sequencing the genomes of 1000 actinobacteria strains.</title>
        <authorList>
            <person name="Klenk H.-P."/>
        </authorList>
    </citation>
    <scope>NUCLEOTIDE SEQUENCE [LARGE SCALE GENOMIC DNA]</scope>
    <source>
        <strain evidence="6 7">DSM 44551</strain>
    </source>
</reference>
<feature type="domain" description="HTH tetR-type" evidence="5">
    <location>
        <begin position="18"/>
        <end position="77"/>
    </location>
</feature>
<organism evidence="6 7">
    <name type="scientific">Nocardiopsis composta</name>
    <dbReference type="NCBI Taxonomy" id="157465"/>
    <lineage>
        <taxon>Bacteria</taxon>
        <taxon>Bacillati</taxon>
        <taxon>Actinomycetota</taxon>
        <taxon>Actinomycetes</taxon>
        <taxon>Streptosporangiales</taxon>
        <taxon>Nocardiopsidaceae</taxon>
        <taxon>Nocardiopsis</taxon>
    </lineage>
</organism>
<feature type="DNA-binding region" description="H-T-H motif" evidence="4">
    <location>
        <begin position="40"/>
        <end position="59"/>
    </location>
</feature>
<dbReference type="Pfam" id="PF00440">
    <property type="entry name" value="TetR_N"/>
    <property type="match status" value="1"/>
</dbReference>
<dbReference type="PANTHER" id="PTHR30055">
    <property type="entry name" value="HTH-TYPE TRANSCRIPTIONAL REGULATOR RUTR"/>
    <property type="match status" value="1"/>
</dbReference>
<dbReference type="PROSITE" id="PS50977">
    <property type="entry name" value="HTH_TETR_2"/>
    <property type="match status" value="1"/>
</dbReference>